<dbReference type="RefSeq" id="WP_187776664.1">
    <property type="nucleotide sequence ID" value="NZ_JACTUZ010000001.1"/>
</dbReference>
<reference evidence="5 6" key="1">
    <citation type="journal article" date="2009" name="Int. J. Syst. Evol. Microbiol.">
        <title>Transfer of Teichococcus ludipueritiae and Muricoccus roseus to the genus Roseomonas, as Roseomonas ludipueritiae comb. nov. and Roseomonas rosea comb. nov., respectively, and emended description of the genus Roseomonas.</title>
        <authorList>
            <person name="Sanchez-Porro C."/>
            <person name="Gallego V."/>
            <person name="Busse H.J."/>
            <person name="Kampfer P."/>
            <person name="Ventosa A."/>
        </authorList>
    </citation>
    <scope>NUCLEOTIDE SEQUENCE [LARGE SCALE GENOMIC DNA]</scope>
    <source>
        <strain evidence="5 6">DSM 14915</strain>
    </source>
</reference>
<keyword evidence="3" id="KW-0804">Transcription</keyword>
<dbReference type="Pfam" id="PF12802">
    <property type="entry name" value="MarR_2"/>
    <property type="match status" value="1"/>
</dbReference>
<dbReference type="Proteomes" id="UP000603940">
    <property type="component" value="Unassembled WGS sequence"/>
</dbReference>
<keyword evidence="2" id="KW-0238">DNA-binding</keyword>
<dbReference type="SMART" id="SM00347">
    <property type="entry name" value="HTH_MARR"/>
    <property type="match status" value="1"/>
</dbReference>
<gene>
    <name evidence="5" type="ORF">IBL25_00930</name>
</gene>
<evidence type="ECO:0000256" key="1">
    <source>
        <dbReference type="ARBA" id="ARBA00023015"/>
    </source>
</evidence>
<dbReference type="InterPro" id="IPR023187">
    <property type="entry name" value="Tscrpt_reg_MarR-type_CS"/>
</dbReference>
<proteinExistence type="predicted"/>
<sequence length="150" mass="16576">MADDLKRTGFGLRLMQLARHWRQAVDAGIRRDAFPDAGWRPLVYLHRASEPLRQKDLAALIGIEGPSLVRLLDSLVAAGLVVRAQDPEDRRARRLALTPAGLATAARIEVRLAEVEAELLRQVDSSALRMAMEAMGQIELALQRRKPPAG</sequence>
<evidence type="ECO:0000256" key="2">
    <source>
        <dbReference type="ARBA" id="ARBA00023125"/>
    </source>
</evidence>
<protein>
    <submittedName>
        <fullName evidence="5">MarR family transcriptional regulator</fullName>
    </submittedName>
</protein>
<feature type="domain" description="HTH marR-type" evidence="4">
    <location>
        <begin position="7"/>
        <end position="140"/>
    </location>
</feature>
<evidence type="ECO:0000259" key="4">
    <source>
        <dbReference type="PROSITE" id="PS50995"/>
    </source>
</evidence>
<keyword evidence="1" id="KW-0805">Transcription regulation</keyword>
<dbReference type="PANTHER" id="PTHR33164">
    <property type="entry name" value="TRANSCRIPTIONAL REGULATOR, MARR FAMILY"/>
    <property type="match status" value="1"/>
</dbReference>
<evidence type="ECO:0000256" key="3">
    <source>
        <dbReference type="ARBA" id="ARBA00023163"/>
    </source>
</evidence>
<dbReference type="Gene3D" id="1.10.10.10">
    <property type="entry name" value="Winged helix-like DNA-binding domain superfamily/Winged helix DNA-binding domain"/>
    <property type="match status" value="1"/>
</dbReference>
<dbReference type="PANTHER" id="PTHR33164:SF64">
    <property type="entry name" value="TRANSCRIPTIONAL REGULATOR SLYA"/>
    <property type="match status" value="1"/>
</dbReference>
<evidence type="ECO:0000313" key="6">
    <source>
        <dbReference type="Proteomes" id="UP000603940"/>
    </source>
</evidence>
<dbReference type="PROSITE" id="PS50995">
    <property type="entry name" value="HTH_MARR_2"/>
    <property type="match status" value="1"/>
</dbReference>
<name>A0ABR7R194_9PROT</name>
<dbReference type="EMBL" id="JACTUZ010000001">
    <property type="protein sequence ID" value="MBC9175506.1"/>
    <property type="molecule type" value="Genomic_DNA"/>
</dbReference>
<evidence type="ECO:0000313" key="5">
    <source>
        <dbReference type="EMBL" id="MBC9175506.1"/>
    </source>
</evidence>
<dbReference type="InterPro" id="IPR000835">
    <property type="entry name" value="HTH_MarR-typ"/>
</dbReference>
<dbReference type="PROSITE" id="PS01117">
    <property type="entry name" value="HTH_MARR_1"/>
    <property type="match status" value="1"/>
</dbReference>
<accession>A0ABR7R194</accession>
<keyword evidence="6" id="KW-1185">Reference proteome</keyword>
<dbReference type="InterPro" id="IPR039422">
    <property type="entry name" value="MarR/SlyA-like"/>
</dbReference>
<organism evidence="5 6">
    <name type="scientific">Pseudoroseomonas ludipueritiae</name>
    <dbReference type="NCBI Taxonomy" id="198093"/>
    <lineage>
        <taxon>Bacteria</taxon>
        <taxon>Pseudomonadati</taxon>
        <taxon>Pseudomonadota</taxon>
        <taxon>Alphaproteobacteria</taxon>
        <taxon>Acetobacterales</taxon>
        <taxon>Acetobacteraceae</taxon>
        <taxon>Pseudoroseomonas</taxon>
    </lineage>
</organism>
<dbReference type="InterPro" id="IPR036388">
    <property type="entry name" value="WH-like_DNA-bd_sf"/>
</dbReference>
<dbReference type="PRINTS" id="PR00598">
    <property type="entry name" value="HTHMARR"/>
</dbReference>
<dbReference type="InterPro" id="IPR036390">
    <property type="entry name" value="WH_DNA-bd_sf"/>
</dbReference>
<dbReference type="SUPFAM" id="SSF46785">
    <property type="entry name" value="Winged helix' DNA-binding domain"/>
    <property type="match status" value="1"/>
</dbReference>
<comment type="caution">
    <text evidence="5">The sequence shown here is derived from an EMBL/GenBank/DDBJ whole genome shotgun (WGS) entry which is preliminary data.</text>
</comment>